<dbReference type="InterPro" id="IPR036515">
    <property type="entry name" value="Transposase_17_sf"/>
</dbReference>
<name>A0A501W9V4_9BACT</name>
<feature type="domain" description="Transposase IS200-like" evidence="1">
    <location>
        <begin position="5"/>
        <end position="53"/>
    </location>
</feature>
<reference evidence="2 3" key="1">
    <citation type="submission" date="2019-06" db="EMBL/GenBank/DDBJ databases">
        <title>A novel bacterium of genus Pontibacter, isolated from marine sediment.</title>
        <authorList>
            <person name="Huang H."/>
            <person name="Mo K."/>
            <person name="Hu Y."/>
        </authorList>
    </citation>
    <scope>NUCLEOTIDE SEQUENCE [LARGE SCALE GENOMIC DNA]</scope>
    <source>
        <strain evidence="2 3">HB172049</strain>
    </source>
</reference>
<dbReference type="GO" id="GO:0003677">
    <property type="term" value="F:DNA binding"/>
    <property type="evidence" value="ECO:0007669"/>
    <property type="project" value="InterPro"/>
</dbReference>
<dbReference type="InterPro" id="IPR002686">
    <property type="entry name" value="Transposase_17"/>
</dbReference>
<dbReference type="AlphaFoldDB" id="A0A501W9V4"/>
<accession>A0A501W9V4</accession>
<gene>
    <name evidence="2" type="ORF">FJM65_03340</name>
</gene>
<evidence type="ECO:0000259" key="1">
    <source>
        <dbReference type="Pfam" id="PF01797"/>
    </source>
</evidence>
<evidence type="ECO:0000313" key="2">
    <source>
        <dbReference type="EMBL" id="TPE46389.1"/>
    </source>
</evidence>
<dbReference type="Gene3D" id="3.30.70.1290">
    <property type="entry name" value="Transposase IS200-like"/>
    <property type="match status" value="1"/>
</dbReference>
<dbReference type="OrthoDB" id="9797997at2"/>
<keyword evidence="3" id="KW-1185">Reference proteome</keyword>
<dbReference type="GO" id="GO:0004803">
    <property type="term" value="F:transposase activity"/>
    <property type="evidence" value="ECO:0007669"/>
    <property type="project" value="InterPro"/>
</dbReference>
<evidence type="ECO:0000313" key="3">
    <source>
        <dbReference type="Proteomes" id="UP000316727"/>
    </source>
</evidence>
<dbReference type="GO" id="GO:0006313">
    <property type="term" value="P:DNA transposition"/>
    <property type="evidence" value="ECO:0007669"/>
    <property type="project" value="InterPro"/>
</dbReference>
<sequence>MMKLLFACVVRYRKKLLNGSIPDDPWQNIQEASQQKGYRVDAMQRDGNHLHVML</sequence>
<dbReference type="EMBL" id="VFRQ01000001">
    <property type="protein sequence ID" value="TPE46389.1"/>
    <property type="molecule type" value="Genomic_DNA"/>
</dbReference>
<dbReference type="Pfam" id="PF01797">
    <property type="entry name" value="Y1_Tnp"/>
    <property type="match status" value="1"/>
</dbReference>
<proteinExistence type="predicted"/>
<dbReference type="SUPFAM" id="SSF143422">
    <property type="entry name" value="Transposase IS200-like"/>
    <property type="match status" value="1"/>
</dbReference>
<dbReference type="Proteomes" id="UP000316727">
    <property type="component" value="Unassembled WGS sequence"/>
</dbReference>
<organism evidence="2 3">
    <name type="scientific">Pontibacter mangrovi</name>
    <dbReference type="NCBI Taxonomy" id="2589816"/>
    <lineage>
        <taxon>Bacteria</taxon>
        <taxon>Pseudomonadati</taxon>
        <taxon>Bacteroidota</taxon>
        <taxon>Cytophagia</taxon>
        <taxon>Cytophagales</taxon>
        <taxon>Hymenobacteraceae</taxon>
        <taxon>Pontibacter</taxon>
    </lineage>
</organism>
<protein>
    <recommendedName>
        <fullName evidence="1">Transposase IS200-like domain-containing protein</fullName>
    </recommendedName>
</protein>
<dbReference type="RefSeq" id="WP_140619379.1">
    <property type="nucleotide sequence ID" value="NZ_VFRQ01000001.1"/>
</dbReference>
<comment type="caution">
    <text evidence="2">The sequence shown here is derived from an EMBL/GenBank/DDBJ whole genome shotgun (WGS) entry which is preliminary data.</text>
</comment>